<dbReference type="GO" id="GO:0005869">
    <property type="term" value="C:dynactin complex"/>
    <property type="evidence" value="ECO:0007669"/>
    <property type="project" value="InterPro"/>
</dbReference>
<evidence type="ECO:0000256" key="10">
    <source>
        <dbReference type="ARBA" id="ARBA00023054"/>
    </source>
</evidence>
<evidence type="ECO:0000256" key="12">
    <source>
        <dbReference type="ARBA" id="ARBA00034776"/>
    </source>
</evidence>
<evidence type="ECO:0000256" key="14">
    <source>
        <dbReference type="ARBA" id="ARBA00093507"/>
    </source>
</evidence>
<keyword evidence="10" id="KW-0175">Coiled coil</keyword>
<evidence type="ECO:0000256" key="1">
    <source>
        <dbReference type="ARBA" id="ARBA00004300"/>
    </source>
</evidence>
<dbReference type="Proteomes" id="UP001187531">
    <property type="component" value="Unassembled WGS sequence"/>
</dbReference>
<keyword evidence="6" id="KW-1017">Isopeptide bond</keyword>
<dbReference type="Pfam" id="PF05502">
    <property type="entry name" value="Dynactin_p62"/>
    <property type="match status" value="2"/>
</dbReference>
<evidence type="ECO:0000256" key="9">
    <source>
        <dbReference type="ARBA" id="ARBA00022990"/>
    </source>
</evidence>
<protein>
    <recommendedName>
        <fullName evidence="13">Dynactin subunit 4</fullName>
    </recommendedName>
</protein>
<evidence type="ECO:0000256" key="3">
    <source>
        <dbReference type="ARBA" id="ARBA00004544"/>
    </source>
</evidence>
<accession>A0AA88I031</accession>
<dbReference type="GO" id="GO:0001725">
    <property type="term" value="C:stress fiber"/>
    <property type="evidence" value="ECO:0007669"/>
    <property type="project" value="UniProtKB-SubCell"/>
</dbReference>
<comment type="subunit">
    <text evidence="14">Subunit of dynactin, a multiprotein complex part of a tripartite complex with dynein and a adapter, such as BICDL1, BICD2 or HOOK3. The dynactin complex is built around ACTR1A/ACTB filament and consists of an actin-related filament composed of a shoulder domain, a pointed end and a barbed end. Its length is defined by its flexible shoulder domain. The soulder is composed of 2 DCTN1 subunits, 4 DCTN2 and 2 DCTN3. The 4 DCNT2 (via N-terminus) bind the ACTR1A filament and act as molecular rulers to determine the length. The pointed end is important for binding dynein-dynactin cargo adapters. Consists of 4 subunits: ACTR10, DCNT4, DCTN5 and DCTN6. The barbed end is composed of a CAPZA1:CAPZB heterodimers, which binds ACTR1A/ACTB filament and dynactin and stabilizes dynactin. Interacts with ATP7B, but not ATP7A, in a copper-dependent manner. Interacts with ANK2; this interaction is required for localization at costameres. Interacts with N4BP2L1.</text>
</comment>
<comment type="caution">
    <text evidence="15">The sequence shown here is derived from an EMBL/GenBank/DDBJ whole genome shotgun (WGS) entry which is preliminary data.</text>
</comment>
<dbReference type="PANTHER" id="PTHR13034">
    <property type="entry name" value="DYNACTIN P62 SUBUNIT"/>
    <property type="match status" value="1"/>
</dbReference>
<dbReference type="PANTHER" id="PTHR13034:SF2">
    <property type="entry name" value="DYNACTIN SUBUNIT 4"/>
    <property type="match status" value="1"/>
</dbReference>
<keyword evidence="11" id="KW-0206">Cytoskeleton</keyword>
<dbReference type="GO" id="GO:0005938">
    <property type="term" value="C:cell cortex"/>
    <property type="evidence" value="ECO:0007669"/>
    <property type="project" value="UniProtKB-SubCell"/>
</dbReference>
<evidence type="ECO:0000256" key="6">
    <source>
        <dbReference type="ARBA" id="ARBA00022499"/>
    </source>
</evidence>
<comment type="similarity">
    <text evidence="12">Belongs to the dynactin subunit 4 family.</text>
</comment>
<sequence length="497" mass="56209">MEQISKYLQFISVDKVKYLCSCGNLEPLCRIYFCRHCLKLKCGDCVFHEVDSHYCSNCAENMPVSEARIKKNRCDNCWDCPNCGHALSVRASTIMTTSLEDPPKPISKKVYYQSCPFCRWSSRDAGIPDALGGSGPWPDAEAQFGHRVTQLTEYYRSLAQVEKIEQEQKRQQRRKQAFGERISSSARKRLSGLHVSVPGLSIVSRPAPSPLIQPSVPVETVEELSEEFINQPVKLYSILSLPQRHRSVDRQPTTTHEMLSSKKSLMIRRSQRCRRCEHNLCKPEYNPSSIKFKIHLGGYHHVPEITIFSLKNNGNGDATLVLRICNRSQHATNIRLLPLEELGKLPIEKAKQQVTTEQKRPEPAESFLSLPSLTSARVISDQLTSAEEIEMYETMAKNAASVKVTGRLELATDSINLLPRDDLAEYEASSMSLLKDDPKYIIWRKTNKVGYEVKLKRENAEADVSLIGLVLQWQTFRAGALPDSLPSIAETAVFLRI</sequence>
<reference evidence="15" key="1">
    <citation type="submission" date="2023-07" db="EMBL/GenBank/DDBJ databases">
        <title>Chromosome-level genome assembly of Artemia franciscana.</title>
        <authorList>
            <person name="Jo E."/>
        </authorList>
    </citation>
    <scope>NUCLEOTIDE SEQUENCE</scope>
    <source>
        <tissue evidence="15">Whole body</tissue>
    </source>
</reference>
<evidence type="ECO:0000256" key="8">
    <source>
        <dbReference type="ARBA" id="ARBA00022843"/>
    </source>
</evidence>
<evidence type="ECO:0000313" key="15">
    <source>
        <dbReference type="EMBL" id="KAK2717486.1"/>
    </source>
</evidence>
<organism evidence="15 16">
    <name type="scientific">Artemia franciscana</name>
    <name type="common">Brine shrimp</name>
    <name type="synonym">Artemia sanfranciscana</name>
    <dbReference type="NCBI Taxonomy" id="6661"/>
    <lineage>
        <taxon>Eukaryota</taxon>
        <taxon>Metazoa</taxon>
        <taxon>Ecdysozoa</taxon>
        <taxon>Arthropoda</taxon>
        <taxon>Crustacea</taxon>
        <taxon>Branchiopoda</taxon>
        <taxon>Anostraca</taxon>
        <taxon>Artemiidae</taxon>
        <taxon>Artemia</taxon>
    </lineage>
</organism>
<evidence type="ECO:0000256" key="4">
    <source>
        <dbReference type="ARBA" id="ARBA00004657"/>
    </source>
</evidence>
<dbReference type="AlphaFoldDB" id="A0AA88I031"/>
<keyword evidence="16" id="KW-1185">Reference proteome</keyword>
<keyword evidence="8" id="KW-0832">Ubl conjugation</keyword>
<dbReference type="EMBL" id="JAVRJZ010000010">
    <property type="protein sequence ID" value="KAK2717486.1"/>
    <property type="molecule type" value="Genomic_DNA"/>
</dbReference>
<keyword evidence="9" id="KW-0007">Acetylation</keyword>
<keyword evidence="5" id="KW-0963">Cytoplasm</keyword>
<evidence type="ECO:0000256" key="11">
    <source>
        <dbReference type="ARBA" id="ARBA00023212"/>
    </source>
</evidence>
<gene>
    <name evidence="15" type="ORF">QYM36_006310</name>
</gene>
<dbReference type="InterPro" id="IPR008603">
    <property type="entry name" value="DCTN4"/>
</dbReference>
<evidence type="ECO:0000256" key="13">
    <source>
        <dbReference type="ARBA" id="ARBA00034864"/>
    </source>
</evidence>
<dbReference type="GO" id="GO:0005813">
    <property type="term" value="C:centrosome"/>
    <property type="evidence" value="ECO:0007669"/>
    <property type="project" value="UniProtKB-SubCell"/>
</dbReference>
<keyword evidence="7" id="KW-0597">Phosphoprotein</keyword>
<evidence type="ECO:0000256" key="5">
    <source>
        <dbReference type="ARBA" id="ARBA00022490"/>
    </source>
</evidence>
<dbReference type="GO" id="GO:0030016">
    <property type="term" value="C:myofibril"/>
    <property type="evidence" value="ECO:0007669"/>
    <property type="project" value="UniProtKB-SubCell"/>
</dbReference>
<proteinExistence type="inferred from homology"/>
<evidence type="ECO:0000256" key="7">
    <source>
        <dbReference type="ARBA" id="ARBA00022553"/>
    </source>
</evidence>
<evidence type="ECO:0000313" key="16">
    <source>
        <dbReference type="Proteomes" id="UP001187531"/>
    </source>
</evidence>
<comment type="subcellular location">
    <subcellularLocation>
        <location evidence="3">Cytoplasm</location>
        <location evidence="3">Cell cortex</location>
    </subcellularLocation>
    <subcellularLocation>
        <location evidence="1">Cytoplasm</location>
        <location evidence="1">Cytoskeleton</location>
        <location evidence="1">Microtubule organizing center</location>
        <location evidence="1">Centrosome</location>
    </subcellularLocation>
    <subcellularLocation>
        <location evidence="2">Cytoplasm</location>
        <location evidence="2">Cytoskeleton</location>
        <location evidence="2">Stress fiber</location>
    </subcellularLocation>
    <subcellularLocation>
        <location evidence="4">Cytoplasm</location>
        <location evidence="4">Myofibril</location>
    </subcellularLocation>
</comment>
<evidence type="ECO:0000256" key="2">
    <source>
        <dbReference type="ARBA" id="ARBA00004529"/>
    </source>
</evidence>
<name>A0AA88I031_ARTSF</name>